<dbReference type="Gene3D" id="3.50.50.60">
    <property type="entry name" value="FAD/NAD(P)-binding domain"/>
    <property type="match status" value="1"/>
</dbReference>
<evidence type="ECO:0000256" key="6">
    <source>
        <dbReference type="ARBA" id="ARBA00023002"/>
    </source>
</evidence>
<sequence>MRIAILGAGVSGLVAAAVLRETGHQVTVFERCDDIGGVWSSSRRYPGVSTQDDRVTYSFSDSPMPRDFPEHPSGPMVQAYLQRYAEDHGLLADIHLRTEVLTAELVDDDSRWELEVRDDSGTTRRSFDHLVAAHGTYSTPHIPDWPGRAAFEAAGGLVVPPSSIGDGALLDGRDVVVLGWGKTACDVAVVAADRARTATLVARELRWKYPKRIGSRLTFRHLLLTRLGEHAVASPSRGLPGRLLTQLTRVPRKLAMLGLARVVDRQLGLSELGLLPRVTFPDSNSLVTEGFYEAVRDGRIDVVRDAGVADLEAVDGVPSVRLRSGAVLPARVLVPATGYEQDLDFLAPVTRARLLEPDGSLLLHRKVLPTTVPRLAFIGWSQSYRSPLTAEVQAFWLAGLLLGRVRLPSVAAQRRDAAVYRLTHAQAAAAGAPQMPSGSFGELDVLLEDLRLPLPRATRRRQLLTALDPADYAYVLPVLRARARLGETQSVPA</sequence>
<dbReference type="GO" id="GO:0050661">
    <property type="term" value="F:NADP binding"/>
    <property type="evidence" value="ECO:0007669"/>
    <property type="project" value="InterPro"/>
</dbReference>
<dbReference type="PANTHER" id="PTHR23023">
    <property type="entry name" value="DIMETHYLANILINE MONOOXYGENASE"/>
    <property type="match status" value="1"/>
</dbReference>
<dbReference type="GO" id="GO:0050660">
    <property type="term" value="F:flavin adenine dinucleotide binding"/>
    <property type="evidence" value="ECO:0007669"/>
    <property type="project" value="InterPro"/>
</dbReference>
<dbReference type="InterPro" id="IPR000960">
    <property type="entry name" value="Flavin_mOase"/>
</dbReference>
<comment type="similarity">
    <text evidence="1">Belongs to the FMO family.</text>
</comment>
<comment type="caution">
    <text evidence="7">The sequence shown here is derived from an EMBL/GenBank/DDBJ whole genome shotgun (WGS) entry which is preliminary data.</text>
</comment>
<dbReference type="InterPro" id="IPR050346">
    <property type="entry name" value="FMO-like"/>
</dbReference>
<evidence type="ECO:0000256" key="4">
    <source>
        <dbReference type="ARBA" id="ARBA00022827"/>
    </source>
</evidence>
<keyword evidence="4" id="KW-0274">FAD</keyword>
<dbReference type="PRINTS" id="PR00370">
    <property type="entry name" value="FMOXYGENASE"/>
</dbReference>
<evidence type="ECO:0000256" key="3">
    <source>
        <dbReference type="ARBA" id="ARBA00022630"/>
    </source>
</evidence>
<dbReference type="Pfam" id="PF00743">
    <property type="entry name" value="FMO-like"/>
    <property type="match status" value="1"/>
</dbReference>
<dbReference type="SUPFAM" id="SSF51905">
    <property type="entry name" value="FAD/NAD(P)-binding domain"/>
    <property type="match status" value="2"/>
</dbReference>
<name>A0A4R7FFC4_9MICO</name>
<gene>
    <name evidence="7" type="ORF">CLV52_3403</name>
</gene>
<organism evidence="7 8">
    <name type="scientific">Amnibacterium kyonggiense</name>
    <dbReference type="NCBI Taxonomy" id="595671"/>
    <lineage>
        <taxon>Bacteria</taxon>
        <taxon>Bacillati</taxon>
        <taxon>Actinomycetota</taxon>
        <taxon>Actinomycetes</taxon>
        <taxon>Micrococcales</taxon>
        <taxon>Microbacteriaceae</taxon>
        <taxon>Amnibacterium</taxon>
    </lineage>
</organism>
<keyword evidence="5" id="KW-0521">NADP</keyword>
<keyword evidence="8" id="KW-1185">Reference proteome</keyword>
<accession>A0A4R7FFC4</accession>
<dbReference type="OrthoDB" id="9808049at2"/>
<dbReference type="EMBL" id="SOAM01000004">
    <property type="protein sequence ID" value="TDS74881.1"/>
    <property type="molecule type" value="Genomic_DNA"/>
</dbReference>
<keyword evidence="3" id="KW-0285">Flavoprotein</keyword>
<reference evidence="7 8" key="1">
    <citation type="submission" date="2019-03" db="EMBL/GenBank/DDBJ databases">
        <title>Genomic Encyclopedia of Archaeal and Bacterial Type Strains, Phase II (KMG-II): from individual species to whole genera.</title>
        <authorList>
            <person name="Goeker M."/>
        </authorList>
    </citation>
    <scope>NUCLEOTIDE SEQUENCE [LARGE SCALE GENOMIC DNA]</scope>
    <source>
        <strain evidence="7 8">DSM 24782</strain>
    </source>
</reference>
<evidence type="ECO:0000313" key="8">
    <source>
        <dbReference type="Proteomes" id="UP000295344"/>
    </source>
</evidence>
<keyword evidence="6" id="KW-0560">Oxidoreductase</keyword>
<dbReference type="Proteomes" id="UP000295344">
    <property type="component" value="Unassembled WGS sequence"/>
</dbReference>
<dbReference type="PIRSF" id="PIRSF000332">
    <property type="entry name" value="FMO"/>
    <property type="match status" value="1"/>
</dbReference>
<dbReference type="InterPro" id="IPR020946">
    <property type="entry name" value="Flavin_mOase-like"/>
</dbReference>
<dbReference type="AlphaFoldDB" id="A0A4R7FFC4"/>
<evidence type="ECO:0000313" key="7">
    <source>
        <dbReference type="EMBL" id="TDS74881.1"/>
    </source>
</evidence>
<dbReference type="RefSeq" id="WP_133767544.1">
    <property type="nucleotide sequence ID" value="NZ_BAAARP010000001.1"/>
</dbReference>
<evidence type="ECO:0000256" key="5">
    <source>
        <dbReference type="ARBA" id="ARBA00022857"/>
    </source>
</evidence>
<dbReference type="InterPro" id="IPR036188">
    <property type="entry name" value="FAD/NAD-bd_sf"/>
</dbReference>
<evidence type="ECO:0000256" key="2">
    <source>
        <dbReference type="ARBA" id="ARBA00010139"/>
    </source>
</evidence>
<proteinExistence type="inferred from homology"/>
<evidence type="ECO:0000256" key="1">
    <source>
        <dbReference type="ARBA" id="ARBA00009183"/>
    </source>
</evidence>
<dbReference type="GO" id="GO:0004499">
    <property type="term" value="F:N,N-dimethylaniline monooxygenase activity"/>
    <property type="evidence" value="ECO:0007669"/>
    <property type="project" value="InterPro"/>
</dbReference>
<comment type="similarity">
    <text evidence="2">Belongs to the FAD-binding monooxygenase family.</text>
</comment>
<protein>
    <submittedName>
        <fullName evidence="7">Cation diffusion facilitator CzcD-associated flavoprotein CzcO</fullName>
    </submittedName>
</protein>